<accession>A0AC34R0L7</accession>
<proteinExistence type="predicted"/>
<evidence type="ECO:0000313" key="1">
    <source>
        <dbReference type="Proteomes" id="UP000887576"/>
    </source>
</evidence>
<dbReference type="WBParaSite" id="JU765_v2.g223.t1">
    <property type="protein sequence ID" value="JU765_v2.g223.t1"/>
    <property type="gene ID" value="JU765_v2.g223"/>
</dbReference>
<name>A0AC34R0L7_9BILA</name>
<protein>
    <submittedName>
        <fullName evidence="2">39S ribosomal protein L30, mitochondrial</fullName>
    </submittedName>
</protein>
<evidence type="ECO:0000313" key="2">
    <source>
        <dbReference type="WBParaSite" id="JU765_v2.g223.t1"/>
    </source>
</evidence>
<sequence length="191" mass="22550">MAKVIRNRYVFRPHNRWHRYLPRRNEGVKEYVYEENDATPSTFLDPMPGPTSKLWLAWLYKEPVDPKWTRKSVELLFGKNPVVGEMHVFKNTSDVNDHLWKIKHLIELKPMTFPNGEPTEADIGHVRILPDGQCIVDKTINIAQEDALKYIDTSKQFTSSQLSRKLQQRYRDYKDVYEDTVYNPKNISIVD</sequence>
<organism evidence="1 2">
    <name type="scientific">Panagrolaimus sp. JU765</name>
    <dbReference type="NCBI Taxonomy" id="591449"/>
    <lineage>
        <taxon>Eukaryota</taxon>
        <taxon>Metazoa</taxon>
        <taxon>Ecdysozoa</taxon>
        <taxon>Nematoda</taxon>
        <taxon>Chromadorea</taxon>
        <taxon>Rhabditida</taxon>
        <taxon>Tylenchina</taxon>
        <taxon>Panagrolaimomorpha</taxon>
        <taxon>Panagrolaimoidea</taxon>
        <taxon>Panagrolaimidae</taxon>
        <taxon>Panagrolaimus</taxon>
    </lineage>
</organism>
<dbReference type="Proteomes" id="UP000887576">
    <property type="component" value="Unplaced"/>
</dbReference>
<reference evidence="2" key="1">
    <citation type="submission" date="2022-11" db="UniProtKB">
        <authorList>
            <consortium name="WormBaseParasite"/>
        </authorList>
    </citation>
    <scope>IDENTIFICATION</scope>
</reference>